<keyword evidence="5" id="KW-0133">Cell shape</keyword>
<feature type="transmembrane region" description="Helical" evidence="8">
    <location>
        <begin position="45"/>
        <end position="67"/>
    </location>
</feature>
<keyword evidence="4 8" id="KW-0812">Transmembrane</keyword>
<dbReference type="AlphaFoldDB" id="A0A0R2BAD9"/>
<evidence type="ECO:0000256" key="8">
    <source>
        <dbReference type="SAM" id="Phobius"/>
    </source>
</evidence>
<dbReference type="PATRIC" id="fig|1423772.3.peg.851"/>
<reference evidence="9 10" key="1">
    <citation type="journal article" date="2015" name="Genome Announc.">
        <title>Expanding the biotechnology potential of lactobacilli through comparative genomics of 213 strains and associated genera.</title>
        <authorList>
            <person name="Sun Z."/>
            <person name="Harris H.M."/>
            <person name="McCann A."/>
            <person name="Guo C."/>
            <person name="Argimon S."/>
            <person name="Zhang W."/>
            <person name="Yang X."/>
            <person name="Jeffery I.B."/>
            <person name="Cooney J.C."/>
            <person name="Kagawa T.F."/>
            <person name="Liu W."/>
            <person name="Song Y."/>
            <person name="Salvetti E."/>
            <person name="Wrobel A."/>
            <person name="Rasinkangas P."/>
            <person name="Parkhill J."/>
            <person name="Rea M.C."/>
            <person name="O'Sullivan O."/>
            <person name="Ritari J."/>
            <person name="Douillard F.P."/>
            <person name="Paul Ross R."/>
            <person name="Yang R."/>
            <person name="Briner A.E."/>
            <person name="Felis G.E."/>
            <person name="de Vos W.M."/>
            <person name="Barrangou R."/>
            <person name="Klaenhammer T.R."/>
            <person name="Caufield P.W."/>
            <person name="Cui Y."/>
            <person name="Zhang H."/>
            <person name="O'Toole P.W."/>
        </authorList>
    </citation>
    <scope>NUCLEOTIDE SEQUENCE [LARGE SCALE GENOMIC DNA]</scope>
    <source>
        <strain evidence="9 10">DSM 20452</strain>
    </source>
</reference>
<evidence type="ECO:0000313" key="9">
    <source>
        <dbReference type="EMBL" id="KRM73515.1"/>
    </source>
</evidence>
<evidence type="ECO:0000256" key="2">
    <source>
        <dbReference type="ARBA" id="ARBA00007776"/>
    </source>
</evidence>
<evidence type="ECO:0000313" key="10">
    <source>
        <dbReference type="Proteomes" id="UP000051612"/>
    </source>
</evidence>
<accession>A0A0R2BAD9</accession>
<dbReference type="GO" id="GO:0005886">
    <property type="term" value="C:plasma membrane"/>
    <property type="evidence" value="ECO:0007669"/>
    <property type="project" value="UniProtKB-SubCell"/>
</dbReference>
<organism evidence="9 10">
    <name type="scientific">Ligilactobacillus murinus DSM 20452 = NBRC 14221</name>
    <dbReference type="NCBI Taxonomy" id="1423772"/>
    <lineage>
        <taxon>Bacteria</taxon>
        <taxon>Bacillati</taxon>
        <taxon>Bacillota</taxon>
        <taxon>Bacilli</taxon>
        <taxon>Lactobacillales</taxon>
        <taxon>Lactobacillaceae</taxon>
        <taxon>Ligilactobacillus</taxon>
    </lineage>
</organism>
<feature type="transmembrane region" description="Helical" evidence="8">
    <location>
        <begin position="104"/>
        <end position="125"/>
    </location>
</feature>
<dbReference type="NCBIfam" id="TIGR03426">
    <property type="entry name" value="shape_MreD"/>
    <property type="match status" value="1"/>
</dbReference>
<comment type="caution">
    <text evidence="9">The sequence shown here is derived from an EMBL/GenBank/DDBJ whole genome shotgun (WGS) entry which is preliminary data.</text>
</comment>
<evidence type="ECO:0000256" key="6">
    <source>
        <dbReference type="ARBA" id="ARBA00022989"/>
    </source>
</evidence>
<feature type="transmembrane region" description="Helical" evidence="8">
    <location>
        <begin position="73"/>
        <end position="92"/>
    </location>
</feature>
<comment type="subcellular location">
    <subcellularLocation>
        <location evidence="1">Cell membrane</location>
        <topology evidence="1">Multi-pass membrane protein</topology>
    </subcellularLocation>
</comment>
<feature type="transmembrane region" description="Helical" evidence="8">
    <location>
        <begin position="12"/>
        <end position="33"/>
    </location>
</feature>
<dbReference type="GO" id="GO:0008360">
    <property type="term" value="P:regulation of cell shape"/>
    <property type="evidence" value="ECO:0007669"/>
    <property type="project" value="UniProtKB-KW"/>
</dbReference>
<feature type="transmembrane region" description="Helical" evidence="8">
    <location>
        <begin position="148"/>
        <end position="166"/>
    </location>
</feature>
<keyword evidence="7 8" id="KW-0472">Membrane</keyword>
<keyword evidence="6 8" id="KW-1133">Transmembrane helix</keyword>
<protein>
    <submittedName>
        <fullName evidence="9">Rod shape-determining protein MreD</fullName>
    </submittedName>
</protein>
<keyword evidence="3" id="KW-1003">Cell membrane</keyword>
<evidence type="ECO:0000256" key="5">
    <source>
        <dbReference type="ARBA" id="ARBA00022960"/>
    </source>
</evidence>
<dbReference type="EMBL" id="AYYN01000140">
    <property type="protein sequence ID" value="KRM73515.1"/>
    <property type="molecule type" value="Genomic_DNA"/>
</dbReference>
<evidence type="ECO:0000256" key="7">
    <source>
        <dbReference type="ARBA" id="ARBA00023136"/>
    </source>
</evidence>
<proteinExistence type="inferred from homology"/>
<name>A0A0R2BAD9_9LACO</name>
<dbReference type="Pfam" id="PF04093">
    <property type="entry name" value="MreD"/>
    <property type="match status" value="1"/>
</dbReference>
<dbReference type="InterPro" id="IPR007227">
    <property type="entry name" value="Cell_shape_determining_MreD"/>
</dbReference>
<evidence type="ECO:0000256" key="4">
    <source>
        <dbReference type="ARBA" id="ARBA00022692"/>
    </source>
</evidence>
<dbReference type="Proteomes" id="UP000051612">
    <property type="component" value="Unassembled WGS sequence"/>
</dbReference>
<evidence type="ECO:0000256" key="3">
    <source>
        <dbReference type="ARBA" id="ARBA00022475"/>
    </source>
</evidence>
<evidence type="ECO:0000256" key="1">
    <source>
        <dbReference type="ARBA" id="ARBA00004651"/>
    </source>
</evidence>
<gene>
    <name evidence="9" type="ORF">FC48_GL000779</name>
</gene>
<sequence>MANSKLKYYFPLGLIICIGLDGTLSSLYAQYFFTSSLSIESRLTLLWLVMAIFYGEVDRLMLWAFIAGVIFDMYYTGILGIFMVIFPLIVYLNREVYRFFTSNFIVVLLIYLIDVTLVTAVAYWANSLIGLTTTGSADFVVQTLGPSLAYNLAVFSLLFIPVKNFFEKYSSR</sequence>
<dbReference type="RefSeq" id="WP_056959351.1">
    <property type="nucleotide sequence ID" value="NZ_AYYN01000140.1"/>
</dbReference>
<comment type="similarity">
    <text evidence="2">Belongs to the MreD family.</text>
</comment>